<dbReference type="RefSeq" id="WP_261965087.1">
    <property type="nucleotide sequence ID" value="NZ_BAAAXA010000001.1"/>
</dbReference>
<evidence type="ECO:0000313" key="4">
    <source>
        <dbReference type="Proteomes" id="UP001143480"/>
    </source>
</evidence>
<proteinExistence type="predicted"/>
<comment type="caution">
    <text evidence="3">The sequence shown here is derived from an EMBL/GenBank/DDBJ whole genome shotgun (WGS) entry which is preliminary data.</text>
</comment>
<gene>
    <name evidence="3" type="ORF">GCM10017581_071980</name>
</gene>
<dbReference type="PANTHER" id="PTHR43156">
    <property type="entry name" value="STAGE II SPORULATION PROTEIN E-RELATED"/>
    <property type="match status" value="1"/>
</dbReference>
<evidence type="ECO:0000313" key="3">
    <source>
        <dbReference type="EMBL" id="GLL05451.1"/>
    </source>
</evidence>
<keyword evidence="4" id="KW-1185">Reference proteome</keyword>
<dbReference type="InterPro" id="IPR052016">
    <property type="entry name" value="Bact_Sigma-Reg"/>
</dbReference>
<dbReference type="InterPro" id="IPR036457">
    <property type="entry name" value="PPM-type-like_dom_sf"/>
</dbReference>
<evidence type="ECO:0000256" key="1">
    <source>
        <dbReference type="ARBA" id="ARBA00022801"/>
    </source>
</evidence>
<sequence>MIDPFAAAGPLRAQYLGVDWAAGPLGPVSSWSPALLGAADLILHSRNPATLLWGPQFVMLYNAAYVPMIGDKHPAALGAPARLVFGEIWADIGPMLESVRAGRGSTWAEDMRLLMTRHGYPEETYFTFSYSPVRGPDGVIEGVLDIASETTGQVVDRRRLALLARLTDEIADVKTGDEFVERALAALRSDPADLPDVRITDTGPDPDDVQLVTGLSPHLRDDEEYRGFRRLVTAALVHGRARLAERRLAATERQMAEALQRSLLSRPASVEHLQVAVRYRPVAVGAQVGGDWYDAFRLPGDILAVVVGDVTGHDRDAAAAMSQIRNLLRGIAYALPQAPDRILAALDDAMAGLSVDTLATVVLACVDLSTHLMTWSNAGHMPPVLLDAAGPRLLQARSEMLLGSRLPVQRSSHETYLEPGATVVFYTDGLVERRDRGIDAGLDLLLEALLGRQDLTAEQLCDLLSERFGDNTEDDIVLAVIRRAG</sequence>
<accession>A0A9W6KS01</accession>
<dbReference type="Gene3D" id="3.60.40.10">
    <property type="entry name" value="PPM-type phosphatase domain"/>
    <property type="match status" value="1"/>
</dbReference>
<evidence type="ECO:0000259" key="2">
    <source>
        <dbReference type="SMART" id="SM00331"/>
    </source>
</evidence>
<feature type="domain" description="PPM-type phosphatase" evidence="2">
    <location>
        <begin position="270"/>
        <end position="483"/>
    </location>
</feature>
<reference evidence="3" key="2">
    <citation type="submission" date="2023-01" db="EMBL/GenBank/DDBJ databases">
        <authorList>
            <person name="Sun Q."/>
            <person name="Evtushenko L."/>
        </authorList>
    </citation>
    <scope>NUCLEOTIDE SEQUENCE</scope>
    <source>
        <strain evidence="3">VKM Ac-1321</strain>
    </source>
</reference>
<dbReference type="SUPFAM" id="SSF81606">
    <property type="entry name" value="PP2C-like"/>
    <property type="match status" value="1"/>
</dbReference>
<dbReference type="SMART" id="SM00331">
    <property type="entry name" value="PP2C_SIG"/>
    <property type="match status" value="1"/>
</dbReference>
<name>A0A9W6KS01_9ACTN</name>
<dbReference type="Proteomes" id="UP001143480">
    <property type="component" value="Unassembled WGS sequence"/>
</dbReference>
<dbReference type="EMBL" id="BSFP01000058">
    <property type="protein sequence ID" value="GLL05451.1"/>
    <property type="molecule type" value="Genomic_DNA"/>
</dbReference>
<dbReference type="Pfam" id="PF07228">
    <property type="entry name" value="SpoIIE"/>
    <property type="match status" value="1"/>
</dbReference>
<protein>
    <recommendedName>
        <fullName evidence="2">PPM-type phosphatase domain-containing protein</fullName>
    </recommendedName>
</protein>
<keyword evidence="1" id="KW-0378">Hydrolase</keyword>
<dbReference type="InterPro" id="IPR001932">
    <property type="entry name" value="PPM-type_phosphatase-like_dom"/>
</dbReference>
<reference evidence="3" key="1">
    <citation type="journal article" date="2014" name="Int. J. Syst. Evol. Microbiol.">
        <title>Complete genome sequence of Corynebacterium casei LMG S-19264T (=DSM 44701T), isolated from a smear-ripened cheese.</title>
        <authorList>
            <consortium name="US DOE Joint Genome Institute (JGI-PGF)"/>
            <person name="Walter F."/>
            <person name="Albersmeier A."/>
            <person name="Kalinowski J."/>
            <person name="Ruckert C."/>
        </authorList>
    </citation>
    <scope>NUCLEOTIDE SEQUENCE</scope>
    <source>
        <strain evidence="3">VKM Ac-1321</strain>
    </source>
</reference>
<dbReference type="GO" id="GO:0016791">
    <property type="term" value="F:phosphatase activity"/>
    <property type="evidence" value="ECO:0007669"/>
    <property type="project" value="TreeGrafter"/>
</dbReference>
<dbReference type="Gene3D" id="3.30.450.20">
    <property type="entry name" value="PAS domain"/>
    <property type="match status" value="1"/>
</dbReference>
<dbReference type="PANTHER" id="PTHR43156:SF2">
    <property type="entry name" value="STAGE II SPORULATION PROTEIN E"/>
    <property type="match status" value="1"/>
</dbReference>
<organism evidence="3 4">
    <name type="scientific">Dactylosporangium matsuzakiense</name>
    <dbReference type="NCBI Taxonomy" id="53360"/>
    <lineage>
        <taxon>Bacteria</taxon>
        <taxon>Bacillati</taxon>
        <taxon>Actinomycetota</taxon>
        <taxon>Actinomycetes</taxon>
        <taxon>Micromonosporales</taxon>
        <taxon>Micromonosporaceae</taxon>
        <taxon>Dactylosporangium</taxon>
    </lineage>
</organism>
<dbReference type="AlphaFoldDB" id="A0A9W6KS01"/>